<feature type="modified residue" description="4-aspartylphosphate" evidence="2">
    <location>
        <position position="67"/>
    </location>
</feature>
<dbReference type="PROSITE" id="PS50110">
    <property type="entry name" value="RESPONSE_REGULATORY"/>
    <property type="match status" value="1"/>
</dbReference>
<dbReference type="Proteomes" id="UP000215633">
    <property type="component" value="Unassembled WGS sequence"/>
</dbReference>
<dbReference type="Pfam" id="PF00072">
    <property type="entry name" value="Response_reg"/>
    <property type="match status" value="1"/>
</dbReference>
<dbReference type="SMART" id="SM00448">
    <property type="entry name" value="REC"/>
    <property type="match status" value="1"/>
</dbReference>
<organism evidence="4 5">
    <name type="scientific">Bordetella genomosp. 2</name>
    <dbReference type="NCBI Taxonomy" id="1983456"/>
    <lineage>
        <taxon>Bacteria</taxon>
        <taxon>Pseudomonadati</taxon>
        <taxon>Pseudomonadota</taxon>
        <taxon>Betaproteobacteria</taxon>
        <taxon>Burkholderiales</taxon>
        <taxon>Alcaligenaceae</taxon>
        <taxon>Bordetella</taxon>
    </lineage>
</organism>
<evidence type="ECO:0000259" key="3">
    <source>
        <dbReference type="PROSITE" id="PS50110"/>
    </source>
</evidence>
<dbReference type="InterPro" id="IPR011006">
    <property type="entry name" value="CheY-like_superfamily"/>
</dbReference>
<name>A0A261W0R1_9BORD</name>
<dbReference type="InterPro" id="IPR001789">
    <property type="entry name" value="Sig_transdc_resp-reg_receiver"/>
</dbReference>
<protein>
    <submittedName>
        <fullName evidence="4">Response regulator</fullName>
    </submittedName>
</protein>
<dbReference type="PANTHER" id="PTHR44591:SF3">
    <property type="entry name" value="RESPONSE REGULATORY DOMAIN-CONTAINING PROTEIN"/>
    <property type="match status" value="1"/>
</dbReference>
<dbReference type="InterPro" id="IPR050595">
    <property type="entry name" value="Bact_response_regulator"/>
</dbReference>
<keyword evidence="1 2" id="KW-0597">Phosphoprotein</keyword>
<evidence type="ECO:0000256" key="2">
    <source>
        <dbReference type="PROSITE-ProRule" id="PRU00169"/>
    </source>
</evidence>
<dbReference type="GO" id="GO:0000160">
    <property type="term" value="P:phosphorelay signal transduction system"/>
    <property type="evidence" value="ECO:0007669"/>
    <property type="project" value="InterPro"/>
</dbReference>
<proteinExistence type="predicted"/>
<dbReference type="Gene3D" id="3.40.50.2300">
    <property type="match status" value="1"/>
</dbReference>
<dbReference type="PANTHER" id="PTHR44591">
    <property type="entry name" value="STRESS RESPONSE REGULATOR PROTEIN 1"/>
    <property type="match status" value="1"/>
</dbReference>
<keyword evidence="5" id="KW-1185">Reference proteome</keyword>
<gene>
    <name evidence="4" type="ORF">CAL24_08605</name>
</gene>
<sequence>MTDVASAVPDVGMPKTAVLVVDDNATVRWLLAELLAVEGYETCEAGDADEAMQCMALRPDIQAVVTDIEMPGSMNGLAMAAKIRAAFPGTAILITSGRHHPSAADLPPGSAFLAKPWLPGDVIARLQQLLLSHPDAA</sequence>
<evidence type="ECO:0000313" key="5">
    <source>
        <dbReference type="Proteomes" id="UP000215633"/>
    </source>
</evidence>
<accession>A0A261W0R1</accession>
<evidence type="ECO:0000313" key="4">
    <source>
        <dbReference type="EMBL" id="OZI79956.1"/>
    </source>
</evidence>
<dbReference type="EMBL" id="NEVT01000003">
    <property type="protein sequence ID" value="OZI79956.1"/>
    <property type="molecule type" value="Genomic_DNA"/>
</dbReference>
<reference evidence="5" key="1">
    <citation type="submission" date="2017-05" db="EMBL/GenBank/DDBJ databases">
        <title>Complete and WGS of Bordetella genogroups.</title>
        <authorList>
            <person name="Spilker T."/>
            <person name="Lipuma J."/>
        </authorList>
    </citation>
    <scope>NUCLEOTIDE SEQUENCE [LARGE SCALE GENOMIC DNA]</scope>
    <source>
        <strain evidence="5">AU8256</strain>
    </source>
</reference>
<evidence type="ECO:0000256" key="1">
    <source>
        <dbReference type="ARBA" id="ARBA00022553"/>
    </source>
</evidence>
<feature type="domain" description="Response regulatory" evidence="3">
    <location>
        <begin position="17"/>
        <end position="130"/>
    </location>
</feature>
<dbReference type="AlphaFoldDB" id="A0A261W0R1"/>
<dbReference type="SUPFAM" id="SSF52172">
    <property type="entry name" value="CheY-like"/>
    <property type="match status" value="1"/>
</dbReference>
<comment type="caution">
    <text evidence="4">The sequence shown here is derived from an EMBL/GenBank/DDBJ whole genome shotgun (WGS) entry which is preliminary data.</text>
</comment>